<proteinExistence type="predicted"/>
<dbReference type="EMBL" id="JAAXOX010000001">
    <property type="protein sequence ID" value="NKY21690.1"/>
    <property type="molecule type" value="Genomic_DNA"/>
</dbReference>
<comment type="caution">
    <text evidence="1">The sequence shown here is derived from an EMBL/GenBank/DDBJ whole genome shotgun (WGS) entry which is preliminary data.</text>
</comment>
<accession>A0A7X6KT91</accession>
<organism evidence="1 2">
    <name type="scientific">Cellulomonas denverensis</name>
    <dbReference type="NCBI Taxonomy" id="264297"/>
    <lineage>
        <taxon>Bacteria</taxon>
        <taxon>Bacillati</taxon>
        <taxon>Actinomycetota</taxon>
        <taxon>Actinomycetes</taxon>
        <taxon>Micrococcales</taxon>
        <taxon>Cellulomonadaceae</taxon>
        <taxon>Cellulomonas</taxon>
    </lineage>
</organism>
<gene>
    <name evidence="1" type="ORF">HGA03_03315</name>
</gene>
<sequence length="233" mass="24160">MVAEPAGAIGVLGARGGAGASTLAALLAHALARDGRTVLVQVGPCAALDVVLGTEHDDGVRWPDLAEARGDVDPGQLAAALRRWRRCGLLAPDDRRPGPIPDRVETDVLAALRRGHHSVVVDLDRVALARDGTTPATEHCDRIVLVVPRDMPAVAGARHLLPHLPAWARTGIVTRRPSPGGLGGPEIAAALGLPWWGELPGGRTIARSVDAGVGPVAARRTVAALRRLTGELA</sequence>
<evidence type="ECO:0000313" key="2">
    <source>
        <dbReference type="Proteomes" id="UP000581206"/>
    </source>
</evidence>
<dbReference type="AlphaFoldDB" id="A0A7X6KT91"/>
<reference evidence="1 2" key="1">
    <citation type="submission" date="2020-04" db="EMBL/GenBank/DDBJ databases">
        <title>MicrobeNet Type strains.</title>
        <authorList>
            <person name="Nicholson A.C."/>
        </authorList>
    </citation>
    <scope>NUCLEOTIDE SEQUENCE [LARGE SCALE GENOMIC DNA]</scope>
    <source>
        <strain evidence="1 2">ATCC BAA-788</strain>
    </source>
</reference>
<evidence type="ECO:0000313" key="1">
    <source>
        <dbReference type="EMBL" id="NKY21690.1"/>
    </source>
</evidence>
<dbReference type="RefSeq" id="WP_168628744.1">
    <property type="nucleotide sequence ID" value="NZ_BONL01000010.1"/>
</dbReference>
<protein>
    <submittedName>
        <fullName evidence="1">Pilus assembly protein FlpE</fullName>
    </submittedName>
</protein>
<name>A0A7X6KT91_9CELL</name>
<dbReference type="Proteomes" id="UP000581206">
    <property type="component" value="Unassembled WGS sequence"/>
</dbReference>
<dbReference type="Gene3D" id="3.40.50.300">
    <property type="entry name" value="P-loop containing nucleotide triphosphate hydrolases"/>
    <property type="match status" value="1"/>
</dbReference>
<dbReference type="SUPFAM" id="SSF52540">
    <property type="entry name" value="P-loop containing nucleoside triphosphate hydrolases"/>
    <property type="match status" value="1"/>
</dbReference>
<dbReference type="InterPro" id="IPR027417">
    <property type="entry name" value="P-loop_NTPase"/>
</dbReference>
<keyword evidence="2" id="KW-1185">Reference proteome</keyword>